<evidence type="ECO:0000256" key="19">
    <source>
        <dbReference type="SAM" id="Phobius"/>
    </source>
</evidence>
<evidence type="ECO:0000256" key="16">
    <source>
        <dbReference type="ARBA" id="ARBA00023209"/>
    </source>
</evidence>
<dbReference type="PANTHER" id="PTHR46382:SF1">
    <property type="entry name" value="PHOSPHATIDATE CYTIDYLYLTRANSFERASE"/>
    <property type="match status" value="1"/>
</dbReference>
<name>A0A923E2J4_9ACTO</name>
<evidence type="ECO:0000256" key="10">
    <source>
        <dbReference type="ARBA" id="ARBA00022679"/>
    </source>
</evidence>
<keyword evidence="13 19" id="KW-1133">Transmembrane helix</keyword>
<evidence type="ECO:0000256" key="9">
    <source>
        <dbReference type="ARBA" id="ARBA00022516"/>
    </source>
</evidence>
<keyword evidence="14" id="KW-0443">Lipid metabolism</keyword>
<feature type="transmembrane region" description="Helical" evidence="19">
    <location>
        <begin position="202"/>
        <end position="221"/>
    </location>
</feature>
<protein>
    <recommendedName>
        <fullName evidence="7 18">Phosphatidate cytidylyltransferase</fullName>
        <ecNumber evidence="6 18">2.7.7.41</ecNumber>
    </recommendedName>
</protein>
<dbReference type="GO" id="GO:0004605">
    <property type="term" value="F:phosphatidate cytidylyltransferase activity"/>
    <property type="evidence" value="ECO:0007669"/>
    <property type="project" value="UniProtKB-EC"/>
</dbReference>
<evidence type="ECO:0000256" key="11">
    <source>
        <dbReference type="ARBA" id="ARBA00022692"/>
    </source>
</evidence>
<comment type="subcellular location">
    <subcellularLocation>
        <location evidence="2">Cell membrane</location>
        <topology evidence="2">Multi-pass membrane protein</topology>
    </subcellularLocation>
</comment>
<evidence type="ECO:0000256" key="13">
    <source>
        <dbReference type="ARBA" id="ARBA00022989"/>
    </source>
</evidence>
<gene>
    <name evidence="20" type="ORF">HD592_001378</name>
</gene>
<evidence type="ECO:0000256" key="8">
    <source>
        <dbReference type="ARBA" id="ARBA00022475"/>
    </source>
</evidence>
<keyword evidence="11 18" id="KW-0812">Transmembrane</keyword>
<evidence type="ECO:0000313" key="20">
    <source>
        <dbReference type="EMBL" id="MBB6334813.1"/>
    </source>
</evidence>
<comment type="catalytic activity">
    <reaction evidence="1 18">
        <text>a 1,2-diacyl-sn-glycero-3-phosphate + CTP + H(+) = a CDP-1,2-diacyl-sn-glycerol + diphosphate</text>
        <dbReference type="Rhea" id="RHEA:16229"/>
        <dbReference type="ChEBI" id="CHEBI:15378"/>
        <dbReference type="ChEBI" id="CHEBI:33019"/>
        <dbReference type="ChEBI" id="CHEBI:37563"/>
        <dbReference type="ChEBI" id="CHEBI:58332"/>
        <dbReference type="ChEBI" id="CHEBI:58608"/>
        <dbReference type="EC" id="2.7.7.41"/>
    </reaction>
</comment>
<evidence type="ECO:0000256" key="14">
    <source>
        <dbReference type="ARBA" id="ARBA00023098"/>
    </source>
</evidence>
<dbReference type="InterPro" id="IPR000374">
    <property type="entry name" value="PC_trans"/>
</dbReference>
<dbReference type="PROSITE" id="PS01315">
    <property type="entry name" value="CDS"/>
    <property type="match status" value="1"/>
</dbReference>
<accession>A0A923E2J4</accession>
<evidence type="ECO:0000256" key="6">
    <source>
        <dbReference type="ARBA" id="ARBA00012487"/>
    </source>
</evidence>
<organism evidence="20 21">
    <name type="scientific">Schaalia hyovaginalis</name>
    <dbReference type="NCBI Taxonomy" id="29316"/>
    <lineage>
        <taxon>Bacteria</taxon>
        <taxon>Bacillati</taxon>
        <taxon>Actinomycetota</taxon>
        <taxon>Actinomycetes</taxon>
        <taxon>Actinomycetales</taxon>
        <taxon>Actinomycetaceae</taxon>
        <taxon>Schaalia</taxon>
    </lineage>
</organism>
<dbReference type="AlphaFoldDB" id="A0A923E2J4"/>
<evidence type="ECO:0000256" key="3">
    <source>
        <dbReference type="ARBA" id="ARBA00005119"/>
    </source>
</evidence>
<dbReference type="Pfam" id="PF01148">
    <property type="entry name" value="CTP_transf_1"/>
    <property type="match status" value="1"/>
</dbReference>
<comment type="similarity">
    <text evidence="5 18">Belongs to the CDS family.</text>
</comment>
<comment type="pathway">
    <text evidence="3 18">Phospholipid metabolism; CDP-diacylglycerol biosynthesis; CDP-diacylglycerol from sn-glycerol 3-phosphate: step 3/3.</text>
</comment>
<feature type="transmembrane region" description="Helical" evidence="19">
    <location>
        <begin position="162"/>
        <end position="181"/>
    </location>
</feature>
<keyword evidence="16" id="KW-0594">Phospholipid biosynthesis</keyword>
<evidence type="ECO:0000256" key="7">
    <source>
        <dbReference type="ARBA" id="ARBA00019373"/>
    </source>
</evidence>
<evidence type="ECO:0000256" key="18">
    <source>
        <dbReference type="RuleBase" id="RU003938"/>
    </source>
</evidence>
<sequence>MNSPSLPSRILRPLPTREGEPLAATGRAGRNLPAAITMGVVLIAAAGVPLFFAPAVFVGVICLLILGALWELGGAFARLGTHLTMAPLYAGAIGMAVCAWTLGAEALLFALYATVFACVAWRILDPEANGRVSDVVSSVFAAVYVPFLASFVLLMLRDFNPRLILVYVALVVASDTGGWAAGVMLGKHHMAPRLSPKKSWEGFIGSALATIAVGVGCFIAFDAHWAFGLLAGIGACVIGTIGDLTESLIKRETGLKDMSRLLPGHGGLLDRLDALLMVAPFMHLVYSLAF</sequence>
<dbReference type="EC" id="2.7.7.41" evidence="6 18"/>
<keyword evidence="15 19" id="KW-0472">Membrane</keyword>
<evidence type="ECO:0000256" key="17">
    <source>
        <dbReference type="ARBA" id="ARBA00023264"/>
    </source>
</evidence>
<evidence type="ECO:0000313" key="21">
    <source>
        <dbReference type="Proteomes" id="UP000617426"/>
    </source>
</evidence>
<dbReference type="EMBL" id="JACHMK010000001">
    <property type="protein sequence ID" value="MBB6334813.1"/>
    <property type="molecule type" value="Genomic_DNA"/>
</dbReference>
<feature type="transmembrane region" description="Helical" evidence="19">
    <location>
        <begin position="135"/>
        <end position="156"/>
    </location>
</feature>
<reference evidence="20" key="1">
    <citation type="submission" date="2020-08" db="EMBL/GenBank/DDBJ databases">
        <title>Sequencing the genomes of 1000 actinobacteria strains.</title>
        <authorList>
            <person name="Klenk H.-P."/>
        </authorList>
    </citation>
    <scope>NUCLEOTIDE SEQUENCE</scope>
    <source>
        <strain evidence="20">DSM 10695</strain>
    </source>
</reference>
<feature type="transmembrane region" description="Helical" evidence="19">
    <location>
        <begin position="227"/>
        <end position="249"/>
    </location>
</feature>
<evidence type="ECO:0000256" key="1">
    <source>
        <dbReference type="ARBA" id="ARBA00001698"/>
    </source>
</evidence>
<keyword evidence="17" id="KW-1208">Phospholipid metabolism</keyword>
<evidence type="ECO:0000256" key="2">
    <source>
        <dbReference type="ARBA" id="ARBA00004651"/>
    </source>
</evidence>
<keyword evidence="12 18" id="KW-0548">Nucleotidyltransferase</keyword>
<dbReference type="PANTHER" id="PTHR46382">
    <property type="entry name" value="PHOSPHATIDATE CYTIDYLYLTRANSFERASE"/>
    <property type="match status" value="1"/>
</dbReference>
<feature type="transmembrane region" description="Helical" evidence="19">
    <location>
        <begin position="90"/>
        <end position="123"/>
    </location>
</feature>
<feature type="transmembrane region" description="Helical" evidence="19">
    <location>
        <begin position="40"/>
        <end position="70"/>
    </location>
</feature>
<evidence type="ECO:0000256" key="12">
    <source>
        <dbReference type="ARBA" id="ARBA00022695"/>
    </source>
</evidence>
<comment type="caution">
    <text evidence="20">The sequence shown here is derived from an EMBL/GenBank/DDBJ whole genome shotgun (WGS) entry which is preliminary data.</text>
</comment>
<evidence type="ECO:0000256" key="15">
    <source>
        <dbReference type="ARBA" id="ARBA00023136"/>
    </source>
</evidence>
<dbReference type="GO" id="GO:0005886">
    <property type="term" value="C:plasma membrane"/>
    <property type="evidence" value="ECO:0007669"/>
    <property type="project" value="UniProtKB-SubCell"/>
</dbReference>
<keyword evidence="8" id="KW-1003">Cell membrane</keyword>
<dbReference type="Proteomes" id="UP000617426">
    <property type="component" value="Unassembled WGS sequence"/>
</dbReference>
<evidence type="ECO:0000256" key="5">
    <source>
        <dbReference type="ARBA" id="ARBA00010185"/>
    </source>
</evidence>
<evidence type="ECO:0000256" key="4">
    <source>
        <dbReference type="ARBA" id="ARBA00005189"/>
    </source>
</evidence>
<comment type="pathway">
    <text evidence="4">Lipid metabolism.</text>
</comment>
<keyword evidence="10 18" id="KW-0808">Transferase</keyword>
<keyword evidence="21" id="KW-1185">Reference proteome</keyword>
<keyword evidence="9" id="KW-0444">Lipid biosynthesis</keyword>
<dbReference type="RefSeq" id="WP_184452819.1">
    <property type="nucleotide sequence ID" value="NZ_JACHMK010000001.1"/>
</dbReference>
<dbReference type="GO" id="GO:0016024">
    <property type="term" value="P:CDP-diacylglycerol biosynthetic process"/>
    <property type="evidence" value="ECO:0007669"/>
    <property type="project" value="TreeGrafter"/>
</dbReference>
<proteinExistence type="inferred from homology"/>